<accession>L1MAN2</accession>
<dbReference type="InterPro" id="IPR000845">
    <property type="entry name" value="Nucleoside_phosphorylase_d"/>
</dbReference>
<keyword evidence="3" id="KW-1185">Reference proteome</keyword>
<dbReference type="PATRIC" id="fig|1035195.3.peg.2206"/>
<dbReference type="GO" id="GO:0005829">
    <property type="term" value="C:cytosol"/>
    <property type="evidence" value="ECO:0007669"/>
    <property type="project" value="TreeGrafter"/>
</dbReference>
<feature type="domain" description="Nucleoside phosphorylase" evidence="1">
    <location>
        <begin position="107"/>
        <end position="175"/>
    </location>
</feature>
<gene>
    <name evidence="2" type="ORF">HMPREF9997_02469</name>
</gene>
<dbReference type="GO" id="GO:0008782">
    <property type="term" value="F:adenosylhomocysteine nucleosidase activity"/>
    <property type="evidence" value="ECO:0007669"/>
    <property type="project" value="TreeGrafter"/>
</dbReference>
<dbReference type="PANTHER" id="PTHR46832:SF1">
    <property type="entry name" value="5'-METHYLTHIOADENOSINE_S-ADENOSYLHOMOCYSTEINE NUCLEOSIDASE"/>
    <property type="match status" value="1"/>
</dbReference>
<organism evidence="2 3">
    <name type="scientific">Corynebacterium durum F0235</name>
    <dbReference type="NCBI Taxonomy" id="1035195"/>
    <lineage>
        <taxon>Bacteria</taxon>
        <taxon>Bacillati</taxon>
        <taxon>Actinomycetota</taxon>
        <taxon>Actinomycetes</taxon>
        <taxon>Mycobacteriales</taxon>
        <taxon>Corynebacteriaceae</taxon>
        <taxon>Corynebacterium</taxon>
    </lineage>
</organism>
<sequence>MYIVADPAEISGIERDSLLVTRVGTLNCAFALIDALTTARIHGNLPSRLVNVGTAGALVDGLSGVFEISHVLKHDFSSDTIAAITGHPYPNGIDLDVSGLLPTAWLATGDSFIGDSVSRERISRQASLVDMEGYVVALAGQRFGIPVTLLKDVSDNADDKAAGTWTDALPASSRRLMEALEVLAL</sequence>
<dbReference type="SUPFAM" id="SSF53167">
    <property type="entry name" value="Purine and uridine phosphorylases"/>
    <property type="match status" value="1"/>
</dbReference>
<dbReference type="HOGENOM" id="CLU_107471_1_0_11"/>
<dbReference type="STRING" id="1035195.HMPREF9997_02469"/>
<dbReference type="Proteomes" id="UP000010445">
    <property type="component" value="Unassembled WGS sequence"/>
</dbReference>
<dbReference type="Gene3D" id="3.40.50.1580">
    <property type="entry name" value="Nucleoside phosphorylase domain"/>
    <property type="match status" value="1"/>
</dbReference>
<dbReference type="GO" id="GO:0008930">
    <property type="term" value="F:methylthioadenosine nucleosidase activity"/>
    <property type="evidence" value="ECO:0007669"/>
    <property type="project" value="TreeGrafter"/>
</dbReference>
<reference evidence="2 3" key="1">
    <citation type="submission" date="2012-05" db="EMBL/GenBank/DDBJ databases">
        <authorList>
            <person name="Weinstock G."/>
            <person name="Sodergren E."/>
            <person name="Lobos E.A."/>
            <person name="Fulton L."/>
            <person name="Fulton R."/>
            <person name="Courtney L."/>
            <person name="Fronick C."/>
            <person name="O'Laughlin M."/>
            <person name="Godfrey J."/>
            <person name="Wilson R.M."/>
            <person name="Miner T."/>
            <person name="Farmer C."/>
            <person name="Delehaunty K."/>
            <person name="Cordes M."/>
            <person name="Minx P."/>
            <person name="Tomlinson C."/>
            <person name="Chen J."/>
            <person name="Wollam A."/>
            <person name="Pepin K.H."/>
            <person name="Bhonagiri V."/>
            <person name="Zhang X."/>
            <person name="Suruliraj S."/>
            <person name="Warren W."/>
            <person name="Mitreva M."/>
            <person name="Mardis E.R."/>
            <person name="Wilson R.K."/>
        </authorList>
    </citation>
    <scope>NUCLEOTIDE SEQUENCE [LARGE SCALE GENOMIC DNA]</scope>
    <source>
        <strain evidence="2 3">F0235</strain>
    </source>
</reference>
<dbReference type="NCBIfam" id="NF004168">
    <property type="entry name" value="PRK05634.1"/>
    <property type="match status" value="1"/>
</dbReference>
<dbReference type="EMBL" id="AMEM01000040">
    <property type="protein sequence ID" value="EKX88105.1"/>
    <property type="molecule type" value="Genomic_DNA"/>
</dbReference>
<evidence type="ECO:0000313" key="2">
    <source>
        <dbReference type="EMBL" id="EKX88105.1"/>
    </source>
</evidence>
<evidence type="ECO:0000313" key="3">
    <source>
        <dbReference type="Proteomes" id="UP000010445"/>
    </source>
</evidence>
<protein>
    <submittedName>
        <fullName evidence="2">Purine nucleosidase</fullName>
    </submittedName>
</protein>
<dbReference type="AlphaFoldDB" id="L1MAN2"/>
<dbReference type="Pfam" id="PF01048">
    <property type="entry name" value="PNP_UDP_1"/>
    <property type="match status" value="1"/>
</dbReference>
<evidence type="ECO:0000259" key="1">
    <source>
        <dbReference type="Pfam" id="PF01048"/>
    </source>
</evidence>
<comment type="caution">
    <text evidence="2">The sequence shown here is derived from an EMBL/GenBank/DDBJ whole genome shotgun (WGS) entry which is preliminary data.</text>
</comment>
<dbReference type="eggNOG" id="COG0775">
    <property type="taxonomic scope" value="Bacteria"/>
</dbReference>
<proteinExistence type="predicted"/>
<dbReference type="PANTHER" id="PTHR46832">
    <property type="entry name" value="5'-METHYLTHIOADENOSINE/S-ADENOSYLHOMOCYSTEINE NUCLEOSIDASE"/>
    <property type="match status" value="1"/>
</dbReference>
<dbReference type="InterPro" id="IPR035994">
    <property type="entry name" value="Nucleoside_phosphorylase_sf"/>
</dbReference>
<name>L1MAN2_9CORY</name>
<dbReference type="GO" id="GO:0009116">
    <property type="term" value="P:nucleoside metabolic process"/>
    <property type="evidence" value="ECO:0007669"/>
    <property type="project" value="InterPro"/>
</dbReference>
<dbReference type="GO" id="GO:0019284">
    <property type="term" value="P:L-methionine salvage from S-adenosylmethionine"/>
    <property type="evidence" value="ECO:0007669"/>
    <property type="project" value="TreeGrafter"/>
</dbReference>